<dbReference type="EMBL" id="RIAS01000002">
    <property type="protein sequence ID" value="KAA8783482.1"/>
    <property type="molecule type" value="Genomic_DNA"/>
</dbReference>
<evidence type="ECO:0000313" key="1">
    <source>
        <dbReference type="EMBL" id="KAA8783482.1"/>
    </source>
</evidence>
<accession>A0A5M9WPJ1</accession>
<dbReference type="AlphaFoldDB" id="A0A5M9WPJ1"/>
<dbReference type="OrthoDB" id="2657532at2"/>
<organism evidence="1 2">
    <name type="scientific">Paenibacillus amylolyticus</name>
    <dbReference type="NCBI Taxonomy" id="1451"/>
    <lineage>
        <taxon>Bacteria</taxon>
        <taxon>Bacillati</taxon>
        <taxon>Bacillota</taxon>
        <taxon>Bacilli</taxon>
        <taxon>Bacillales</taxon>
        <taxon>Paenibacillaceae</taxon>
        <taxon>Paenibacillus</taxon>
    </lineage>
</organism>
<reference evidence="1 2" key="1">
    <citation type="journal article" date="2019" name="J. Ind. Microbiol. Biotechnol.">
        <title>Paenibacillus amylolyticus 27C64 has a diverse set of carbohydrate-active enzymes and complete pectin deconstruction system.</title>
        <authorList>
            <person name="Keggi C."/>
            <person name="Doran-Peterson J."/>
        </authorList>
    </citation>
    <scope>NUCLEOTIDE SEQUENCE [LARGE SCALE GENOMIC DNA]</scope>
    <source>
        <strain evidence="1 2">27C64</strain>
    </source>
</reference>
<proteinExistence type="predicted"/>
<dbReference type="RefSeq" id="WP_123063324.1">
    <property type="nucleotide sequence ID" value="NZ_RIAS01000002.1"/>
</dbReference>
<comment type="caution">
    <text evidence="1">The sequence shown here is derived from an EMBL/GenBank/DDBJ whole genome shotgun (WGS) entry which is preliminary data.</text>
</comment>
<protein>
    <submittedName>
        <fullName evidence="1">Uncharacterized protein</fullName>
    </submittedName>
</protein>
<name>A0A5M9WPJ1_PAEAM</name>
<evidence type="ECO:0000313" key="2">
    <source>
        <dbReference type="Proteomes" id="UP000323664"/>
    </source>
</evidence>
<dbReference type="Proteomes" id="UP000323664">
    <property type="component" value="Unassembled WGS sequence"/>
</dbReference>
<gene>
    <name evidence="1" type="ORF">EC604_06445</name>
</gene>
<sequence length="148" mass="16539">MSTEIKLSQSTAIRLEQARGKGMSEADILKAIQAKDVAAFDSVSEEHYRYDTFFSYADEHGENLEGALQNGYRITFNTRGGLGIWLEKAFNLQADKDFTVGEGIITGLQLTAEQAEVLEQRLAWNWVITDNIEVPAGRELTLKLRALV</sequence>